<accession>A0ABD5ZUC0</accession>
<feature type="transmembrane region" description="Helical" evidence="1">
    <location>
        <begin position="12"/>
        <end position="29"/>
    </location>
</feature>
<proteinExistence type="predicted"/>
<evidence type="ECO:0000313" key="3">
    <source>
        <dbReference type="Proteomes" id="UP001596434"/>
    </source>
</evidence>
<keyword evidence="3" id="KW-1185">Reference proteome</keyword>
<dbReference type="EMBL" id="JBHTAT010000001">
    <property type="protein sequence ID" value="MFC7253822.1"/>
    <property type="molecule type" value="Genomic_DNA"/>
</dbReference>
<sequence length="131" mass="13918">MALRDHLRPWHALMVVVLLTGTGVSLLRADAVTQRTAFRALLSGLFGLVLFQFTVGNVWGYAVEYHNAGGEWTDLPFLTPFVLAGVAGVAAAVRTGSVGLGAWVAFWVFVFVAAAVALGAWVLTGYREGPA</sequence>
<keyword evidence="1" id="KW-0812">Transmembrane</keyword>
<evidence type="ECO:0000256" key="1">
    <source>
        <dbReference type="SAM" id="Phobius"/>
    </source>
</evidence>
<protein>
    <submittedName>
        <fullName evidence="2">Uncharacterized protein</fullName>
    </submittedName>
</protein>
<gene>
    <name evidence="2" type="ORF">ACFQKE_00615</name>
</gene>
<keyword evidence="1" id="KW-0472">Membrane</keyword>
<evidence type="ECO:0000313" key="2">
    <source>
        <dbReference type="EMBL" id="MFC7253822.1"/>
    </source>
</evidence>
<feature type="transmembrane region" description="Helical" evidence="1">
    <location>
        <begin position="100"/>
        <end position="123"/>
    </location>
</feature>
<dbReference type="RefSeq" id="WP_379701870.1">
    <property type="nucleotide sequence ID" value="NZ_JBHTAT010000001.1"/>
</dbReference>
<comment type="caution">
    <text evidence="2">The sequence shown here is derived from an EMBL/GenBank/DDBJ whole genome shotgun (WGS) entry which is preliminary data.</text>
</comment>
<dbReference type="Proteomes" id="UP001596434">
    <property type="component" value="Unassembled WGS sequence"/>
</dbReference>
<keyword evidence="1" id="KW-1133">Transmembrane helix</keyword>
<feature type="transmembrane region" description="Helical" evidence="1">
    <location>
        <begin position="41"/>
        <end position="63"/>
    </location>
</feature>
<reference evidence="2 3" key="1">
    <citation type="journal article" date="2019" name="Int. J. Syst. Evol. Microbiol.">
        <title>The Global Catalogue of Microorganisms (GCM) 10K type strain sequencing project: providing services to taxonomists for standard genome sequencing and annotation.</title>
        <authorList>
            <consortium name="The Broad Institute Genomics Platform"/>
            <consortium name="The Broad Institute Genome Sequencing Center for Infectious Disease"/>
            <person name="Wu L."/>
            <person name="Ma J."/>
        </authorList>
    </citation>
    <scope>NUCLEOTIDE SEQUENCE [LARGE SCALE GENOMIC DNA]</scope>
    <source>
        <strain evidence="2 3">GX21</strain>
    </source>
</reference>
<dbReference type="AlphaFoldDB" id="A0ABD5ZUC0"/>
<feature type="transmembrane region" description="Helical" evidence="1">
    <location>
        <begin position="75"/>
        <end position="93"/>
    </location>
</feature>
<organism evidence="2 3">
    <name type="scientific">Haloplanus litoreus</name>
    <dbReference type="NCBI Taxonomy" id="767515"/>
    <lineage>
        <taxon>Archaea</taxon>
        <taxon>Methanobacteriati</taxon>
        <taxon>Methanobacteriota</taxon>
        <taxon>Stenosarchaea group</taxon>
        <taxon>Halobacteria</taxon>
        <taxon>Halobacteriales</taxon>
        <taxon>Haloferacaceae</taxon>
        <taxon>Haloplanus</taxon>
    </lineage>
</organism>
<dbReference type="GeneID" id="96952108"/>
<name>A0ABD5ZUC0_9EURY</name>